<dbReference type="STRING" id="53326.A0A016W5Z0"/>
<evidence type="ECO:0000256" key="1">
    <source>
        <dbReference type="SAM" id="MobiDB-lite"/>
    </source>
</evidence>
<evidence type="ECO:0000313" key="3">
    <source>
        <dbReference type="Proteomes" id="UP000024635"/>
    </source>
</evidence>
<organism evidence="2 3">
    <name type="scientific">Ancylostoma ceylanicum</name>
    <dbReference type="NCBI Taxonomy" id="53326"/>
    <lineage>
        <taxon>Eukaryota</taxon>
        <taxon>Metazoa</taxon>
        <taxon>Ecdysozoa</taxon>
        <taxon>Nematoda</taxon>
        <taxon>Chromadorea</taxon>
        <taxon>Rhabditida</taxon>
        <taxon>Rhabditina</taxon>
        <taxon>Rhabditomorpha</taxon>
        <taxon>Strongyloidea</taxon>
        <taxon>Ancylostomatidae</taxon>
        <taxon>Ancylostomatinae</taxon>
        <taxon>Ancylostoma</taxon>
    </lineage>
</organism>
<proteinExistence type="predicted"/>
<feature type="region of interest" description="Disordered" evidence="1">
    <location>
        <begin position="1"/>
        <end position="24"/>
    </location>
</feature>
<gene>
    <name evidence="2" type="primary">Acey_s1099.g3603</name>
    <name evidence="2" type="ORF">Y032_1099g3603</name>
</gene>
<dbReference type="AlphaFoldDB" id="A0A016W5Z0"/>
<name>A0A016W5Z0_9BILA</name>
<dbReference type="Proteomes" id="UP000024635">
    <property type="component" value="Unassembled WGS sequence"/>
</dbReference>
<feature type="compositionally biased region" description="Polar residues" evidence="1">
    <location>
        <begin position="14"/>
        <end position="24"/>
    </location>
</feature>
<dbReference type="OrthoDB" id="5876215at2759"/>
<comment type="caution">
    <text evidence="2">The sequence shown here is derived from an EMBL/GenBank/DDBJ whole genome shotgun (WGS) entry which is preliminary data.</text>
</comment>
<keyword evidence="3" id="KW-1185">Reference proteome</keyword>
<sequence>MPAKITRSGKNKRNSSPPSSLSAGIENIQVNQDNAYDEDYTQMAPDVLIASISERCPDPVVHKMLSALSGMIPRNMSELVEMEKRSRSLVISGIEEPPETMRASERRKYLENKVTDILDAVDVDCFPSEVFWMGKPNSSRTRLVKVVLPSSFYWRRALANARFLRNSNFQGVFIRRSMSAEERKREFELRQLARDRNKGKKDREWVVYRGQLVQISELASRRSGNA</sequence>
<reference evidence="3" key="1">
    <citation type="journal article" date="2015" name="Nat. Genet.">
        <title>The genome and transcriptome of the zoonotic hookworm Ancylostoma ceylanicum identify infection-specific gene families.</title>
        <authorList>
            <person name="Schwarz E.M."/>
            <person name="Hu Y."/>
            <person name="Antoshechkin I."/>
            <person name="Miller M.M."/>
            <person name="Sternberg P.W."/>
            <person name="Aroian R.V."/>
        </authorList>
    </citation>
    <scope>NUCLEOTIDE SEQUENCE</scope>
    <source>
        <strain evidence="3">HY135</strain>
    </source>
</reference>
<accession>A0A016W5Z0</accession>
<evidence type="ECO:0000313" key="2">
    <source>
        <dbReference type="EMBL" id="EYC35254.1"/>
    </source>
</evidence>
<dbReference type="EMBL" id="JARK01000699">
    <property type="protein sequence ID" value="EYC35254.1"/>
    <property type="molecule type" value="Genomic_DNA"/>
</dbReference>
<protein>
    <submittedName>
        <fullName evidence="2">Uncharacterized protein</fullName>
    </submittedName>
</protein>